<keyword evidence="5" id="KW-0560">Oxidoreductase</keyword>
<name>A0A060UJ29_9PROT</name>
<dbReference type="SUPFAM" id="SSF51905">
    <property type="entry name" value="FAD/NAD(P)-binding domain"/>
    <property type="match status" value="1"/>
</dbReference>
<dbReference type="AlphaFoldDB" id="A0A060UJ29"/>
<keyword evidence="7" id="KW-1185">Reference proteome</keyword>
<evidence type="ECO:0000313" key="6">
    <source>
        <dbReference type="Proteomes" id="UP000093129"/>
    </source>
</evidence>
<dbReference type="EMBL" id="MASQ01000128">
    <property type="protein sequence ID" value="OCB01728.1"/>
    <property type="molecule type" value="Genomic_DNA"/>
</dbReference>
<reference evidence="3 6" key="3">
    <citation type="submission" date="2016-07" db="EMBL/GenBank/DDBJ databases">
        <title>Draft genome of a psychrotolerant acidophile Acidithiobacillus ferrivorans strain YL15.</title>
        <authorList>
            <person name="Peng T."/>
            <person name="Ma L."/>
            <person name="Nan M."/>
            <person name="An N."/>
            <person name="Wang M."/>
            <person name="Qiu G."/>
            <person name="Zeng W."/>
        </authorList>
    </citation>
    <scope>NUCLEOTIDE SEQUENCE [LARGE SCALE GENOMIC DNA]</scope>
    <source>
        <strain evidence="3 6">YL15</strain>
    </source>
</reference>
<protein>
    <submittedName>
        <fullName evidence="5">FAD-binding monooxygenase</fullName>
    </submittedName>
    <submittedName>
        <fullName evidence="3">Hydroxylase</fullName>
    </submittedName>
    <submittedName>
        <fullName evidence="2">Putative oxidoreductase, FAD-binding</fullName>
    </submittedName>
    <submittedName>
        <fullName evidence="4">Tryptophan 7-halogenase</fullName>
    </submittedName>
</protein>
<reference evidence="2" key="2">
    <citation type="submission" date="2014-07" db="EMBL/GenBank/DDBJ databases">
        <title>Initial genome analysis of the psychrotolerant acidophile Acidithiobacillus ferrivorans CF27: insights into iron and sulfur oxidation pathways and into biofilm formation.</title>
        <authorList>
            <person name="Talla E."/>
            <person name="Hedrich S."/>
            <person name="Mangenot S."/>
            <person name="Ji B."/>
            <person name="Johnson D.B."/>
            <person name="Barbe V."/>
            <person name="Bonnefoy V."/>
        </authorList>
    </citation>
    <scope>NUCLEOTIDE SEQUENCE [LARGE SCALE GENOMIC DNA]</scope>
    <source>
        <strain evidence="2">CF27</strain>
    </source>
</reference>
<dbReference type="Proteomes" id="UP000193925">
    <property type="component" value="Chromosome AFERRI"/>
</dbReference>
<dbReference type="RefSeq" id="WP_035190817.1">
    <property type="nucleotide sequence ID" value="NZ_CCCS020000002.1"/>
</dbReference>
<dbReference type="InterPro" id="IPR002938">
    <property type="entry name" value="FAD-bd"/>
</dbReference>
<reference evidence="4 8" key="5">
    <citation type="submission" date="2020-07" db="EMBL/GenBank/DDBJ databases">
        <title>Complete genome sequence analysis of Acidithiobacillus ferrivorans XJFY6S-08 reveals extreme environmental adaptation to alpine acid mine drainage.</title>
        <authorList>
            <person name="Yan L."/>
            <person name="Ni Y."/>
        </authorList>
    </citation>
    <scope>NUCLEOTIDE SEQUENCE [LARGE SCALE GENOMIC DNA]</scope>
    <source>
        <strain evidence="4 8">XJFY6S-08</strain>
    </source>
</reference>
<dbReference type="PANTHER" id="PTHR43747:SF1">
    <property type="entry name" value="SLR1998 PROTEIN"/>
    <property type="match status" value="1"/>
</dbReference>
<dbReference type="Gene3D" id="3.50.50.60">
    <property type="entry name" value="FAD/NAD(P)-binding domain"/>
    <property type="match status" value="1"/>
</dbReference>
<evidence type="ECO:0000313" key="7">
    <source>
        <dbReference type="Proteomes" id="UP000193925"/>
    </source>
</evidence>
<evidence type="ECO:0000259" key="1">
    <source>
        <dbReference type="Pfam" id="PF01494"/>
    </source>
</evidence>
<evidence type="ECO:0000313" key="3">
    <source>
        <dbReference type="EMBL" id="OCB01728.1"/>
    </source>
</evidence>
<dbReference type="PRINTS" id="PR00420">
    <property type="entry name" value="RNGMNOXGNASE"/>
</dbReference>
<feature type="domain" description="FAD-binding" evidence="1">
    <location>
        <begin position="16"/>
        <end position="329"/>
    </location>
</feature>
<dbReference type="GO" id="GO:0071949">
    <property type="term" value="F:FAD binding"/>
    <property type="evidence" value="ECO:0007669"/>
    <property type="project" value="InterPro"/>
</dbReference>
<keyword evidence="5" id="KW-0503">Monooxygenase</keyword>
<proteinExistence type="predicted"/>
<dbReference type="Proteomes" id="UP000093129">
    <property type="component" value="Unassembled WGS sequence"/>
</dbReference>
<reference evidence="2" key="1">
    <citation type="submission" date="2014-03" db="EMBL/GenBank/DDBJ databases">
        <authorList>
            <person name="Genoscope - CEA"/>
        </authorList>
    </citation>
    <scope>NUCLEOTIDE SEQUENCE [LARGE SCALE GENOMIC DNA]</scope>
    <source>
        <strain evidence="2">CF27</strain>
    </source>
</reference>
<accession>A0A060UJ29</accession>
<dbReference type="EMBL" id="CCCS020000002">
    <property type="protein sequence ID" value="CDQ08717.1"/>
    <property type="molecule type" value="Genomic_DNA"/>
</dbReference>
<evidence type="ECO:0000313" key="8">
    <source>
        <dbReference type="Proteomes" id="UP000595420"/>
    </source>
</evidence>
<evidence type="ECO:0000313" key="2">
    <source>
        <dbReference type="EMBL" id="CDQ08717.1"/>
    </source>
</evidence>
<gene>
    <name evidence="2" type="ORF">AFERRI_100152</name>
    <name evidence="5" type="ORF">AFERRI_50122</name>
    <name evidence="3" type="ORF">BBC27_02490</name>
    <name evidence="4" type="ORF">H2515_14195</name>
</gene>
<dbReference type="PANTHER" id="PTHR43747">
    <property type="entry name" value="FAD-BINDING PROTEIN"/>
    <property type="match status" value="1"/>
</dbReference>
<dbReference type="EMBL" id="CP059488">
    <property type="protein sequence ID" value="QQD72509.1"/>
    <property type="molecule type" value="Genomic_DNA"/>
</dbReference>
<reference evidence="5 7" key="4">
    <citation type="submission" date="2017-03" db="EMBL/GenBank/DDBJ databases">
        <authorList>
            <person name="Regsiter A."/>
            <person name="William W."/>
        </authorList>
    </citation>
    <scope>NUCLEOTIDE SEQUENCE [LARGE SCALE GENOMIC DNA]</scope>
    <source>
        <strain evidence="5">PRJEB5721</strain>
    </source>
</reference>
<dbReference type="EMBL" id="LT841305">
    <property type="protein sequence ID" value="SMH66921.1"/>
    <property type="molecule type" value="Genomic_DNA"/>
</dbReference>
<sequence>MTKEQQTSNAHPVIHECDVLVIGGGPAGSTIGALLAERGYQITILEKAHHPRFHIGESLLPANLPLLQKLGVAQEVDQIGMKKWGAEFNSPYHTKKRETFLFADAWDKSMPMAYQVRRADFDDILFRNARKKGATTIEGCRARSVEFLPHEKGAIVYALREDGSTETWKARFLVDASGRDTFLGTCFKTKQNNPKHNSSALYAHFRGAHRLPDSAEGHISLFWFEHGWFWFIPLADGTTSVGAVVWPSYLKTRKKPVEDFFADTIAMSPALALRLADARRVTDVEATGNYAYICAQTHGESFLMLGDAFAFYDPVFSSGVMLAMQSAFIGADTIDTCLRQPRRAAAALRRFDRETRHGGKVFSWYIYRMSQPALRHMFMFPGNQARTKEAVLSVLAGDIFNKTPIWTSLRIFKMVYYLTSLRHLGTSWAAYKKRKENIRI</sequence>
<dbReference type="Pfam" id="PF01494">
    <property type="entry name" value="FAD_binding_3"/>
    <property type="match status" value="1"/>
</dbReference>
<evidence type="ECO:0000313" key="4">
    <source>
        <dbReference type="EMBL" id="QQD72509.1"/>
    </source>
</evidence>
<dbReference type="GO" id="GO:0004497">
    <property type="term" value="F:monooxygenase activity"/>
    <property type="evidence" value="ECO:0007669"/>
    <property type="project" value="UniProtKB-KW"/>
</dbReference>
<dbReference type="InterPro" id="IPR050816">
    <property type="entry name" value="Flavin-dep_Halogenase_NPB"/>
</dbReference>
<evidence type="ECO:0000313" key="5">
    <source>
        <dbReference type="EMBL" id="SMH66921.1"/>
    </source>
</evidence>
<dbReference type="Proteomes" id="UP000595420">
    <property type="component" value="Chromosome"/>
</dbReference>
<dbReference type="InterPro" id="IPR036188">
    <property type="entry name" value="FAD/NAD-bd_sf"/>
</dbReference>
<organism evidence="2">
    <name type="scientific">Acidithiobacillus ferrivorans</name>
    <dbReference type="NCBI Taxonomy" id="160808"/>
    <lineage>
        <taxon>Bacteria</taxon>
        <taxon>Pseudomonadati</taxon>
        <taxon>Pseudomonadota</taxon>
        <taxon>Acidithiobacillia</taxon>
        <taxon>Acidithiobacillales</taxon>
        <taxon>Acidithiobacillaceae</taxon>
        <taxon>Acidithiobacillus</taxon>
    </lineage>
</organism>